<evidence type="ECO:0000313" key="3">
    <source>
        <dbReference type="Proteomes" id="UP000629287"/>
    </source>
</evidence>
<dbReference type="Proteomes" id="UP000629287">
    <property type="component" value="Unassembled WGS sequence"/>
</dbReference>
<feature type="transmembrane region" description="Helical" evidence="1">
    <location>
        <begin position="115"/>
        <end position="133"/>
    </location>
</feature>
<keyword evidence="1" id="KW-0812">Transmembrane</keyword>
<comment type="caution">
    <text evidence="2">The sequence shown here is derived from an EMBL/GenBank/DDBJ whole genome shotgun (WGS) entry which is preliminary data.</text>
</comment>
<dbReference type="RefSeq" id="WP_050398475.1">
    <property type="nucleotide sequence ID" value="NZ_JADBGF010000001.1"/>
</dbReference>
<evidence type="ECO:0000313" key="2">
    <source>
        <dbReference type="EMBL" id="MBE1596558.1"/>
    </source>
</evidence>
<dbReference type="OrthoDB" id="4231080at2"/>
<keyword evidence="3" id="KW-1185">Reference proteome</keyword>
<accession>A0A8I0TSS5</accession>
<organism evidence="2 3">
    <name type="scientific">Streptomyces stelliscabiei</name>
    <dbReference type="NCBI Taxonomy" id="146820"/>
    <lineage>
        <taxon>Bacteria</taxon>
        <taxon>Bacillati</taxon>
        <taxon>Actinomycetota</taxon>
        <taxon>Actinomycetes</taxon>
        <taxon>Kitasatosporales</taxon>
        <taxon>Streptomycetaceae</taxon>
        <taxon>Streptomyces</taxon>
    </lineage>
</organism>
<keyword evidence="1" id="KW-0472">Membrane</keyword>
<name>A0A8I0TSS5_9ACTN</name>
<keyword evidence="1" id="KW-1133">Transmembrane helix</keyword>
<proteinExistence type="predicted"/>
<feature type="transmembrane region" description="Helical" evidence="1">
    <location>
        <begin position="84"/>
        <end position="103"/>
    </location>
</feature>
<dbReference type="AlphaFoldDB" id="A0A8I0TSS5"/>
<gene>
    <name evidence="2" type="ORF">H4687_002687</name>
</gene>
<sequence>MVEEEDAPGGGEGAKRHRSWRAVVSSETVAHTVLPEPGGAAVAGLVALVGWPFGWQPEPGLPALGLTIPASQLYRDARPPRRRAALAAFLTPATVSLLLATALNRALPATADPGIGLLVGYALAIPVGAAVLVRSLDPPDAV</sequence>
<dbReference type="GeneID" id="86827279"/>
<dbReference type="EMBL" id="JADBGF010000001">
    <property type="protein sequence ID" value="MBE1596558.1"/>
    <property type="molecule type" value="Genomic_DNA"/>
</dbReference>
<reference evidence="2 3" key="1">
    <citation type="submission" date="2020-10" db="EMBL/GenBank/DDBJ databases">
        <title>Sequencing the genomes of 1000 actinobacteria strains.</title>
        <authorList>
            <person name="Klenk H.-P."/>
        </authorList>
    </citation>
    <scope>NUCLEOTIDE SEQUENCE [LARGE SCALE GENOMIC DNA]</scope>
    <source>
        <strain evidence="2 3">DSM 41803</strain>
    </source>
</reference>
<evidence type="ECO:0000256" key="1">
    <source>
        <dbReference type="SAM" id="Phobius"/>
    </source>
</evidence>
<protein>
    <submittedName>
        <fullName evidence="2">Uncharacterized protein</fullName>
    </submittedName>
</protein>